<proteinExistence type="predicted"/>
<dbReference type="Proteomes" id="UP000290848">
    <property type="component" value="Unassembled WGS sequence"/>
</dbReference>
<sequence>MNKVTAYFFYLFLGVLFLSSCKKEDIMSFQAKPAVNFVGQTTEYSFMSNPENEYVQEVDVRILGDTVDYDRHFSAEVVKDSLTTARDDQFEIIGGVVKAGEFTGKLSVKLRNAPELSTSKIAVKLKLIDSEDFKAGNIELSTFVVTWSNQVVVPSWTYFRYYFTAVASTSAYRAIVVSTGLTRLTAADFRVMQAAGAEALGTKFGDYVMQWNKDHPNDHLKHDDGTRAGQDIVPLYYTHSKFD</sequence>
<organism evidence="1 2">
    <name type="scientific">Arcticibacter tournemirensis</name>
    <dbReference type="NCBI Taxonomy" id="699437"/>
    <lineage>
        <taxon>Bacteria</taxon>
        <taxon>Pseudomonadati</taxon>
        <taxon>Bacteroidota</taxon>
        <taxon>Sphingobacteriia</taxon>
        <taxon>Sphingobacteriales</taxon>
        <taxon>Sphingobacteriaceae</taxon>
        <taxon>Arcticibacter</taxon>
    </lineage>
</organism>
<comment type="caution">
    <text evidence="1">The sequence shown here is derived from an EMBL/GenBank/DDBJ whole genome shotgun (WGS) entry which is preliminary data.</text>
</comment>
<dbReference type="AlphaFoldDB" id="A0A4Q0M891"/>
<dbReference type="Pfam" id="PF16132">
    <property type="entry name" value="DUF4843"/>
    <property type="match status" value="1"/>
</dbReference>
<gene>
    <name evidence="1" type="ORF">EKH83_11655</name>
</gene>
<dbReference type="RefSeq" id="WP_128769611.1">
    <property type="nucleotide sequence ID" value="NZ_RXOC01000007.1"/>
</dbReference>
<dbReference type="EMBL" id="RXOC01000007">
    <property type="protein sequence ID" value="RXF69337.1"/>
    <property type="molecule type" value="Genomic_DNA"/>
</dbReference>
<evidence type="ECO:0000313" key="2">
    <source>
        <dbReference type="Proteomes" id="UP000290848"/>
    </source>
</evidence>
<name>A0A4Q0M891_9SPHI</name>
<accession>A0A4Q0M891</accession>
<protein>
    <submittedName>
        <fullName evidence="1">DUF4843 domain-containing protein</fullName>
    </submittedName>
</protein>
<dbReference type="InterPro" id="IPR032299">
    <property type="entry name" value="DUF4843"/>
</dbReference>
<dbReference type="PROSITE" id="PS51257">
    <property type="entry name" value="PROKAR_LIPOPROTEIN"/>
    <property type="match status" value="1"/>
</dbReference>
<reference evidence="1 2" key="1">
    <citation type="submission" date="2018-12" db="EMBL/GenBank/DDBJ databases">
        <title>The Draft Genome Sequence of the Soil Bacterium Pedobacter tournemirensis R1.</title>
        <authorList>
            <person name="He J."/>
        </authorList>
    </citation>
    <scope>NUCLEOTIDE SEQUENCE [LARGE SCALE GENOMIC DNA]</scope>
    <source>
        <strain evidence="1 2">R1</strain>
    </source>
</reference>
<evidence type="ECO:0000313" key="1">
    <source>
        <dbReference type="EMBL" id="RXF69337.1"/>
    </source>
</evidence>